<name>X1H5Z9_9ZZZZ</name>
<dbReference type="PANTHER" id="PTHR43140:SF1">
    <property type="entry name" value="TYPE I RESTRICTION ENZYME ECOKI SPECIFICITY SUBUNIT"/>
    <property type="match status" value="1"/>
</dbReference>
<dbReference type="SUPFAM" id="SSF116734">
    <property type="entry name" value="DNA methylase specificity domain"/>
    <property type="match status" value="1"/>
</dbReference>
<gene>
    <name evidence="5" type="ORF">S03H2_50383</name>
</gene>
<feature type="domain" description="Type I restriction modification DNA specificity" evidence="4">
    <location>
        <begin position="20"/>
        <end position="141"/>
    </location>
</feature>
<reference evidence="5" key="1">
    <citation type="journal article" date="2014" name="Front. Microbiol.">
        <title>High frequency of phylogenetically diverse reductive dehalogenase-homologous genes in deep subseafloor sedimentary metagenomes.</title>
        <authorList>
            <person name="Kawai M."/>
            <person name="Futagami T."/>
            <person name="Toyoda A."/>
            <person name="Takaki Y."/>
            <person name="Nishi S."/>
            <person name="Hori S."/>
            <person name="Arai W."/>
            <person name="Tsubouchi T."/>
            <person name="Morono Y."/>
            <person name="Uchiyama I."/>
            <person name="Ito T."/>
            <person name="Fujiyama A."/>
            <person name="Inagaki F."/>
            <person name="Takami H."/>
        </authorList>
    </citation>
    <scope>NUCLEOTIDE SEQUENCE</scope>
    <source>
        <strain evidence="5">Expedition CK06-06</strain>
    </source>
</reference>
<dbReference type="GO" id="GO:0003677">
    <property type="term" value="F:DNA binding"/>
    <property type="evidence" value="ECO:0007669"/>
    <property type="project" value="UniProtKB-KW"/>
</dbReference>
<evidence type="ECO:0000256" key="2">
    <source>
        <dbReference type="ARBA" id="ARBA00022747"/>
    </source>
</evidence>
<dbReference type="InterPro" id="IPR000055">
    <property type="entry name" value="Restrct_endonuc_typeI_TRD"/>
</dbReference>
<comment type="similarity">
    <text evidence="1">Belongs to the type-I restriction system S methylase family.</text>
</comment>
<accession>X1H5Z9</accession>
<dbReference type="EMBL" id="BARU01031894">
    <property type="protein sequence ID" value="GAH64827.1"/>
    <property type="molecule type" value="Genomic_DNA"/>
</dbReference>
<dbReference type="CDD" id="cd17260">
    <property type="entry name" value="RMtype1_S_EcoEI-TRD1-CR1_like"/>
    <property type="match status" value="1"/>
</dbReference>
<dbReference type="AlphaFoldDB" id="X1H5Z9"/>
<dbReference type="InterPro" id="IPR051212">
    <property type="entry name" value="Type-I_RE_S_subunit"/>
</dbReference>
<evidence type="ECO:0000259" key="4">
    <source>
        <dbReference type="Pfam" id="PF01420"/>
    </source>
</evidence>
<keyword evidence="3" id="KW-0238">DNA-binding</keyword>
<dbReference type="Pfam" id="PF01420">
    <property type="entry name" value="Methylase_S"/>
    <property type="match status" value="1"/>
</dbReference>
<dbReference type="PANTHER" id="PTHR43140">
    <property type="entry name" value="TYPE-1 RESTRICTION ENZYME ECOKI SPECIFICITY PROTEIN"/>
    <property type="match status" value="1"/>
</dbReference>
<organism evidence="5">
    <name type="scientific">marine sediment metagenome</name>
    <dbReference type="NCBI Taxonomy" id="412755"/>
    <lineage>
        <taxon>unclassified sequences</taxon>
        <taxon>metagenomes</taxon>
        <taxon>ecological metagenomes</taxon>
    </lineage>
</organism>
<protein>
    <recommendedName>
        <fullName evidence="4">Type I restriction modification DNA specificity domain-containing protein</fullName>
    </recommendedName>
</protein>
<comment type="caution">
    <text evidence="5">The sequence shown here is derived from an EMBL/GenBank/DDBJ whole genome shotgun (WGS) entry which is preliminary data.</text>
</comment>
<evidence type="ECO:0000313" key="5">
    <source>
        <dbReference type="EMBL" id="GAH64827.1"/>
    </source>
</evidence>
<feature type="non-terminal residue" evidence="5">
    <location>
        <position position="159"/>
    </location>
</feature>
<dbReference type="Gene3D" id="3.90.220.20">
    <property type="entry name" value="DNA methylase specificity domains"/>
    <property type="match status" value="1"/>
</dbReference>
<sequence>MSAVDEHRGVILNSEIRPFSEVAKGYTFFSEGDILFAKITPCMQNGKQAIARELIDGIGFGSTEFHVIRPRPGIASEWIHRFVRQPHVLSAAGNHFTGAVGQQRVPESFLASLEIPLPSIDEQDRIMHIVNKQMKAIEKARAAAEVRLEAVKALPSAYL</sequence>
<evidence type="ECO:0000256" key="1">
    <source>
        <dbReference type="ARBA" id="ARBA00010923"/>
    </source>
</evidence>
<keyword evidence="2" id="KW-0680">Restriction system</keyword>
<proteinExistence type="inferred from homology"/>
<dbReference type="InterPro" id="IPR044946">
    <property type="entry name" value="Restrct_endonuc_typeI_TRD_sf"/>
</dbReference>
<dbReference type="GO" id="GO:0009307">
    <property type="term" value="P:DNA restriction-modification system"/>
    <property type="evidence" value="ECO:0007669"/>
    <property type="project" value="UniProtKB-KW"/>
</dbReference>
<evidence type="ECO:0000256" key="3">
    <source>
        <dbReference type="ARBA" id="ARBA00023125"/>
    </source>
</evidence>